<dbReference type="AlphaFoldDB" id="A0AB37YTS8"/>
<dbReference type="EMBL" id="FMBG01000015">
    <property type="protein sequence ID" value="SCC43900.1"/>
    <property type="molecule type" value="Genomic_DNA"/>
</dbReference>
<feature type="signal peptide" evidence="1">
    <location>
        <begin position="1"/>
        <end position="32"/>
    </location>
</feature>
<feature type="chain" id="PRO_5044194906" evidence="1">
    <location>
        <begin position="33"/>
        <end position="164"/>
    </location>
</feature>
<gene>
    <name evidence="2" type="ORF">BC10311_03301</name>
</gene>
<keyword evidence="1" id="KW-0732">Signal</keyword>
<proteinExistence type="predicted"/>
<evidence type="ECO:0000313" key="2">
    <source>
        <dbReference type="EMBL" id="SCC43900.1"/>
    </source>
</evidence>
<protein>
    <submittedName>
        <fullName evidence="2">Uncharacterized protein</fullName>
    </submittedName>
</protein>
<name>A0AB37YTS8_9BACI</name>
<organism evidence="2 3">
    <name type="scientific">Bacillus wiedmannii</name>
    <dbReference type="NCBI Taxonomy" id="1890302"/>
    <lineage>
        <taxon>Bacteria</taxon>
        <taxon>Bacillati</taxon>
        <taxon>Bacillota</taxon>
        <taxon>Bacilli</taxon>
        <taxon>Bacillales</taxon>
        <taxon>Bacillaceae</taxon>
        <taxon>Bacillus</taxon>
        <taxon>Bacillus cereus group</taxon>
    </lineage>
</organism>
<dbReference type="Proteomes" id="UP000195728">
    <property type="component" value="Unassembled WGS sequence"/>
</dbReference>
<reference evidence="2 3" key="1">
    <citation type="submission" date="2016-08" db="EMBL/GenBank/DDBJ databases">
        <authorList>
            <person name="Loux V."/>
            <person name="Rue O."/>
        </authorList>
    </citation>
    <scope>NUCLEOTIDE SEQUENCE [LARGE SCALE GENOMIC DNA]</scope>
    <source>
        <strain evidence="2 3">WSBC_10311</strain>
    </source>
</reference>
<sequence>MEAVMKRLLAKSLLGISAFSLLTTSFSMSTQAATHELDNVPVISVETVEDSKIEVAEFNQVERFAFPLAIPVIIWGARGAQVVHKVWKAGKLVTIGSAVGISGMKAQDVIGKYKKGAINKEFPGSMKNKTVKEIEDLAKKGNKDAKKAKKLLTDKRFNKGDNRK</sequence>
<evidence type="ECO:0000313" key="3">
    <source>
        <dbReference type="Proteomes" id="UP000195728"/>
    </source>
</evidence>
<accession>A0AB37YTS8</accession>
<evidence type="ECO:0000256" key="1">
    <source>
        <dbReference type="SAM" id="SignalP"/>
    </source>
</evidence>
<comment type="caution">
    <text evidence="2">The sequence shown here is derived from an EMBL/GenBank/DDBJ whole genome shotgun (WGS) entry which is preliminary data.</text>
</comment>